<protein>
    <submittedName>
        <fullName evidence="1">Uncharacterized protein</fullName>
    </submittedName>
</protein>
<reference evidence="1" key="1">
    <citation type="submission" date="2018-05" db="EMBL/GenBank/DDBJ databases">
        <authorList>
            <person name="Lanie J.A."/>
            <person name="Ng W.-L."/>
            <person name="Kazmierczak K.M."/>
            <person name="Andrzejewski T.M."/>
            <person name="Davidsen T.M."/>
            <person name="Wayne K.J."/>
            <person name="Tettelin H."/>
            <person name="Glass J.I."/>
            <person name="Rusch D."/>
            <person name="Podicherti R."/>
            <person name="Tsui H.-C.T."/>
            <person name="Winkler M.E."/>
        </authorList>
    </citation>
    <scope>NUCLEOTIDE SEQUENCE</scope>
</reference>
<dbReference type="AlphaFoldDB" id="A0A382W1Z7"/>
<name>A0A382W1Z7_9ZZZZ</name>
<dbReference type="Gene3D" id="3.30.450.410">
    <property type="match status" value="1"/>
</dbReference>
<proteinExistence type="predicted"/>
<gene>
    <name evidence="1" type="ORF">METZ01_LOCUS405651</name>
</gene>
<sequence length="95" mass="10541">MGGRIITTNADLLDRSFHAIMTRMVETAHAPTYQELGAVIGIGPDEALTVLHALMASGYPAWVDEKYNIVTICPFSDQPNQYRISVDGEQKWFGQ</sequence>
<organism evidence="1">
    <name type="scientific">marine metagenome</name>
    <dbReference type="NCBI Taxonomy" id="408172"/>
    <lineage>
        <taxon>unclassified sequences</taxon>
        <taxon>metagenomes</taxon>
        <taxon>ecological metagenomes</taxon>
    </lineage>
</organism>
<accession>A0A382W1Z7</accession>
<dbReference type="EMBL" id="UINC01156404">
    <property type="protein sequence ID" value="SVD52797.1"/>
    <property type="molecule type" value="Genomic_DNA"/>
</dbReference>
<dbReference type="InterPro" id="IPR053717">
    <property type="entry name" value="MerB_lyase_sf"/>
</dbReference>
<evidence type="ECO:0000313" key="1">
    <source>
        <dbReference type="EMBL" id="SVD52797.1"/>
    </source>
</evidence>